<evidence type="ECO:0000313" key="2">
    <source>
        <dbReference type="Proteomes" id="UP001143349"/>
    </source>
</evidence>
<evidence type="ECO:0008006" key="3">
    <source>
        <dbReference type="Google" id="ProtNLM"/>
    </source>
</evidence>
<name>A0AAD3NXN8_9RHOB</name>
<organism evidence="1 2">
    <name type="scientific">Paracoccus kondratievae</name>
    <dbReference type="NCBI Taxonomy" id="135740"/>
    <lineage>
        <taxon>Bacteria</taxon>
        <taxon>Pseudomonadati</taxon>
        <taxon>Pseudomonadota</taxon>
        <taxon>Alphaproteobacteria</taxon>
        <taxon>Rhodobacterales</taxon>
        <taxon>Paracoccaceae</taxon>
        <taxon>Paracoccus</taxon>
    </lineage>
</organism>
<protein>
    <recommendedName>
        <fullName evidence="3">DKNYY domain-containing protein</fullName>
    </recommendedName>
</protein>
<dbReference type="Pfam" id="PF13644">
    <property type="entry name" value="DKNYY"/>
    <property type="match status" value="1"/>
</dbReference>
<dbReference type="Proteomes" id="UP001143349">
    <property type="component" value="Unassembled WGS sequence"/>
</dbReference>
<dbReference type="AlphaFoldDB" id="A0AAD3NXN8"/>
<reference evidence="1" key="2">
    <citation type="submission" date="2023-01" db="EMBL/GenBank/DDBJ databases">
        <authorList>
            <person name="Sun Q."/>
            <person name="Evtushenko L."/>
        </authorList>
    </citation>
    <scope>NUCLEOTIDE SEQUENCE</scope>
    <source>
        <strain evidence="1">VKM B-2222</strain>
    </source>
</reference>
<dbReference type="EMBL" id="BSFH01000015">
    <property type="protein sequence ID" value="GLK63153.1"/>
    <property type="molecule type" value="Genomic_DNA"/>
</dbReference>
<proteinExistence type="predicted"/>
<evidence type="ECO:0000313" key="1">
    <source>
        <dbReference type="EMBL" id="GLK63153.1"/>
    </source>
</evidence>
<accession>A0AAD3NXN8</accession>
<comment type="caution">
    <text evidence="1">The sequence shown here is derived from an EMBL/GenBank/DDBJ whole genome shotgun (WGS) entry which is preliminary data.</text>
</comment>
<keyword evidence="2" id="KW-1185">Reference proteome</keyword>
<sequence>MRDGSRMGYDSLKLRKGFVQYENGFSKDEKAVYSWGQRIMGANPATFRVLSRAFVTDGNHVWNHIGKVKDADPTTFAACDSGEGNHWGTGYGKDANSVFFSPGDLRARRVVKADTRTFRSCGDTCLVGYDDYFTFAQGSSIPKAKRKGWRYLSYSYSRDEKAIFYLNSRVEGADLESFEVVPVFSSHKIGPAPLARDRNHYYWCDEIIDNDEFGAKFWIRYAVVSDPDDMPPIARKLGWELENPIVGRK</sequence>
<reference evidence="1" key="1">
    <citation type="journal article" date="2014" name="Int. J. Syst. Evol. Microbiol.">
        <title>Complete genome sequence of Corynebacterium casei LMG S-19264T (=DSM 44701T), isolated from a smear-ripened cheese.</title>
        <authorList>
            <consortium name="US DOE Joint Genome Institute (JGI-PGF)"/>
            <person name="Walter F."/>
            <person name="Albersmeier A."/>
            <person name="Kalinowski J."/>
            <person name="Ruckert C."/>
        </authorList>
    </citation>
    <scope>NUCLEOTIDE SEQUENCE</scope>
    <source>
        <strain evidence="1">VKM B-2222</strain>
    </source>
</reference>
<gene>
    <name evidence="1" type="ORF">GCM10017635_06220</name>
</gene>
<dbReference type="InterPro" id="IPR027375">
    <property type="entry name" value="DKNYY"/>
</dbReference>